<dbReference type="Pfam" id="PF01661">
    <property type="entry name" value="Macro"/>
    <property type="match status" value="1"/>
</dbReference>
<evidence type="ECO:0000313" key="11">
    <source>
        <dbReference type="Proteomes" id="UP000002026"/>
    </source>
</evidence>
<name>C7N880_SLAHD</name>
<dbReference type="NCBIfam" id="NF003163">
    <property type="entry name" value="PRK04143.1"/>
    <property type="match status" value="1"/>
</dbReference>
<reference evidence="10 11" key="1">
    <citation type="journal article" date="2009" name="Stand. Genomic Sci.">
        <title>Complete genome sequence of Slackia heliotrinireducens type strain (RHS 1).</title>
        <authorList>
            <person name="Pukall R."/>
            <person name="Lapidus A."/>
            <person name="Nolan M."/>
            <person name="Copeland A."/>
            <person name="Glavina Del Rio T."/>
            <person name="Lucas S."/>
            <person name="Chen F."/>
            <person name="Tice H."/>
            <person name="Cheng J.F."/>
            <person name="Chertkov O."/>
            <person name="Bruce D."/>
            <person name="Goodwin L."/>
            <person name="Kuske C."/>
            <person name="Brettin T."/>
            <person name="Detter J.C."/>
            <person name="Han C."/>
            <person name="Pitluck S."/>
            <person name="Pati A."/>
            <person name="Mavrommatis K."/>
            <person name="Ivanova N."/>
            <person name="Ovchinnikova G."/>
            <person name="Chen A."/>
            <person name="Palaniappan K."/>
            <person name="Schneider S."/>
            <person name="Rohde M."/>
            <person name="Chain P."/>
            <person name="D'haeseleer P."/>
            <person name="Goker M."/>
            <person name="Bristow J."/>
            <person name="Eisen J.A."/>
            <person name="Markowitz V."/>
            <person name="Kyrpides N.C."/>
            <person name="Klenk H.P."/>
            <person name="Hugenholtz P."/>
        </authorList>
    </citation>
    <scope>NUCLEOTIDE SEQUENCE [LARGE SCALE GENOMIC DNA]</scope>
    <source>
        <strain evidence="11">ATCC 29202 / DSM 20476 / NCTC 11029 / RHS 1</strain>
    </source>
</reference>
<dbReference type="RefSeq" id="WP_012799215.1">
    <property type="nucleotide sequence ID" value="NC_013165.1"/>
</dbReference>
<evidence type="ECO:0000256" key="8">
    <source>
        <dbReference type="ARBA" id="ARBA00093459"/>
    </source>
</evidence>
<evidence type="ECO:0000313" key="10">
    <source>
        <dbReference type="EMBL" id="ACV23115.1"/>
    </source>
</evidence>
<evidence type="ECO:0000259" key="9">
    <source>
        <dbReference type="PROSITE" id="PS51154"/>
    </source>
</evidence>
<evidence type="ECO:0000256" key="5">
    <source>
        <dbReference type="ARBA" id="ARBA00022833"/>
    </source>
</evidence>
<sequence>MQRHAEELKQLIRYLSEESGERIPADLDALDSQQLWNTFRGLVNVRMPRRASSGFYAMQDALLQAIIQEDGVTDAATLPRTALDQRLSVWQGDITRLRADAIVNAANSQMLGCWAKCHSCIDNVIHTYAGVQLREECDRIMRAQGENEPTGHAKVTGAYNLPSKHVIHTVGPIAQGHPTARHRLQLAQCYTSCLDAAAATGCESIAFCGISTGVYGFPAEQAAPIAVDTVRDWLDRHPDVPMHVVFNVFGNRQLSIYQDILCM</sequence>
<dbReference type="InterPro" id="IPR043472">
    <property type="entry name" value="Macro_dom-like"/>
</dbReference>
<accession>C7N880</accession>
<dbReference type="AlphaFoldDB" id="C7N880"/>
<keyword evidence="11" id="KW-1185">Reference proteome</keyword>
<gene>
    <name evidence="10" type="ordered locus">Shel_21040</name>
</gene>
<dbReference type="CDD" id="cd02908">
    <property type="entry name" value="Macro_OAADPr_deacetylase"/>
    <property type="match status" value="1"/>
</dbReference>
<dbReference type="Proteomes" id="UP000002026">
    <property type="component" value="Chromosome"/>
</dbReference>
<comment type="catalytic activity">
    <reaction evidence="7">
        <text>4-O-(ADP-D-ribosyl)-L-aspartyl-[protein] + H2O = L-aspartyl-[protein] + ADP-D-ribose + H(+)</text>
        <dbReference type="Rhea" id="RHEA:54428"/>
        <dbReference type="Rhea" id="RHEA-COMP:9867"/>
        <dbReference type="Rhea" id="RHEA-COMP:13832"/>
        <dbReference type="ChEBI" id="CHEBI:15377"/>
        <dbReference type="ChEBI" id="CHEBI:15378"/>
        <dbReference type="ChEBI" id="CHEBI:29961"/>
        <dbReference type="ChEBI" id="CHEBI:57967"/>
        <dbReference type="ChEBI" id="CHEBI:138102"/>
    </reaction>
    <physiologicalReaction direction="left-to-right" evidence="7">
        <dbReference type="Rhea" id="RHEA:54429"/>
    </physiologicalReaction>
</comment>
<evidence type="ECO:0000256" key="4">
    <source>
        <dbReference type="ARBA" id="ARBA00022801"/>
    </source>
</evidence>
<comment type="cofactor">
    <cofactor evidence="1">
        <name>Zn(2+)</name>
        <dbReference type="ChEBI" id="CHEBI:29105"/>
    </cofactor>
</comment>
<dbReference type="HOGENOM" id="CLU_046550_2_1_11"/>
<evidence type="ECO:0000256" key="6">
    <source>
        <dbReference type="ARBA" id="ARBA00023295"/>
    </source>
</evidence>
<dbReference type="SUPFAM" id="SSF52949">
    <property type="entry name" value="Macro domain-like"/>
    <property type="match status" value="1"/>
</dbReference>
<dbReference type="PANTHER" id="PTHR11106">
    <property type="entry name" value="GANGLIOSIDE INDUCED DIFFERENTIATION ASSOCIATED PROTEIN 2-RELATED"/>
    <property type="match status" value="1"/>
</dbReference>
<evidence type="ECO:0000256" key="3">
    <source>
        <dbReference type="ARBA" id="ARBA00022723"/>
    </source>
</evidence>
<evidence type="ECO:0000256" key="2">
    <source>
        <dbReference type="ARBA" id="ARBA00018852"/>
    </source>
</evidence>
<keyword evidence="3" id="KW-0479">Metal-binding</keyword>
<dbReference type="KEGG" id="shi:Shel_21040"/>
<dbReference type="SMART" id="SM00506">
    <property type="entry name" value="A1pp"/>
    <property type="match status" value="1"/>
</dbReference>
<protein>
    <recommendedName>
        <fullName evidence="2">Protein-ADP-ribose hydrolase</fullName>
    </recommendedName>
</protein>
<dbReference type="GO" id="GO:0046872">
    <property type="term" value="F:metal ion binding"/>
    <property type="evidence" value="ECO:0007669"/>
    <property type="project" value="UniProtKB-KW"/>
</dbReference>
<keyword evidence="4" id="KW-0378">Hydrolase</keyword>
<dbReference type="InterPro" id="IPR002589">
    <property type="entry name" value="Macro_dom"/>
</dbReference>
<evidence type="ECO:0000256" key="1">
    <source>
        <dbReference type="ARBA" id="ARBA00001947"/>
    </source>
</evidence>
<proteinExistence type="inferred from homology"/>
<comment type="similarity">
    <text evidence="8">Belongs to the MacroD-type family. Zn-Macro subfamily.</text>
</comment>
<organism evidence="10 11">
    <name type="scientific">Slackia heliotrinireducens (strain ATCC 29202 / DSM 20476 / NCTC 11029 / RHS 1)</name>
    <name type="common">Peptococcus heliotrinreducens</name>
    <dbReference type="NCBI Taxonomy" id="471855"/>
    <lineage>
        <taxon>Bacteria</taxon>
        <taxon>Bacillati</taxon>
        <taxon>Actinomycetota</taxon>
        <taxon>Coriobacteriia</taxon>
        <taxon>Eggerthellales</taxon>
        <taxon>Eggerthellaceae</taxon>
        <taxon>Slackia</taxon>
    </lineage>
</organism>
<dbReference type="STRING" id="471855.Shel_21040"/>
<evidence type="ECO:0000256" key="7">
    <source>
        <dbReference type="ARBA" id="ARBA00048482"/>
    </source>
</evidence>
<dbReference type="eggNOG" id="COG2110">
    <property type="taxonomic scope" value="Bacteria"/>
</dbReference>
<dbReference type="EMBL" id="CP001684">
    <property type="protein sequence ID" value="ACV23115.1"/>
    <property type="molecule type" value="Genomic_DNA"/>
</dbReference>
<feature type="domain" description="Macro" evidence="9">
    <location>
        <begin position="74"/>
        <end position="263"/>
    </location>
</feature>
<dbReference type="PROSITE" id="PS51154">
    <property type="entry name" value="MACRO"/>
    <property type="match status" value="1"/>
</dbReference>
<dbReference type="GO" id="GO:0016798">
    <property type="term" value="F:hydrolase activity, acting on glycosyl bonds"/>
    <property type="evidence" value="ECO:0007669"/>
    <property type="project" value="UniProtKB-KW"/>
</dbReference>
<keyword evidence="6" id="KW-0326">Glycosidase</keyword>
<dbReference type="Gene3D" id="3.40.220.10">
    <property type="entry name" value="Leucine Aminopeptidase, subunit E, domain 1"/>
    <property type="match status" value="1"/>
</dbReference>
<dbReference type="PANTHER" id="PTHR11106:SF121">
    <property type="entry name" value="ADP-RIBOSE 1''-PHOSPHATE PHOSPHATASE"/>
    <property type="match status" value="1"/>
</dbReference>
<keyword evidence="5" id="KW-0862">Zinc</keyword>